<proteinExistence type="predicted"/>
<evidence type="ECO:0000313" key="1">
    <source>
        <dbReference type="EMBL" id="GAA1865367.1"/>
    </source>
</evidence>
<organism evidence="1 2">
    <name type="scientific">Pseudonocardia ailaonensis</name>
    <dbReference type="NCBI Taxonomy" id="367279"/>
    <lineage>
        <taxon>Bacteria</taxon>
        <taxon>Bacillati</taxon>
        <taxon>Actinomycetota</taxon>
        <taxon>Actinomycetes</taxon>
        <taxon>Pseudonocardiales</taxon>
        <taxon>Pseudonocardiaceae</taxon>
        <taxon>Pseudonocardia</taxon>
    </lineage>
</organism>
<gene>
    <name evidence="1" type="ORF">GCM10009836_52160</name>
</gene>
<dbReference type="EMBL" id="BAAAQK010000019">
    <property type="protein sequence ID" value="GAA1865367.1"/>
    <property type="molecule type" value="Genomic_DNA"/>
</dbReference>
<evidence type="ECO:0000313" key="2">
    <source>
        <dbReference type="Proteomes" id="UP001500449"/>
    </source>
</evidence>
<keyword evidence="2" id="KW-1185">Reference proteome</keyword>
<protein>
    <submittedName>
        <fullName evidence="1">Uncharacterized protein</fullName>
    </submittedName>
</protein>
<reference evidence="1 2" key="1">
    <citation type="journal article" date="2019" name="Int. J. Syst. Evol. Microbiol.">
        <title>The Global Catalogue of Microorganisms (GCM) 10K type strain sequencing project: providing services to taxonomists for standard genome sequencing and annotation.</title>
        <authorList>
            <consortium name="The Broad Institute Genomics Platform"/>
            <consortium name="The Broad Institute Genome Sequencing Center for Infectious Disease"/>
            <person name="Wu L."/>
            <person name="Ma J."/>
        </authorList>
    </citation>
    <scope>NUCLEOTIDE SEQUENCE [LARGE SCALE GENOMIC DNA]</scope>
    <source>
        <strain evidence="1 2">JCM 16009</strain>
    </source>
</reference>
<name>A0ABN2NF05_9PSEU</name>
<comment type="caution">
    <text evidence="1">The sequence shown here is derived from an EMBL/GenBank/DDBJ whole genome shotgun (WGS) entry which is preliminary data.</text>
</comment>
<accession>A0ABN2NF05</accession>
<sequence>MKMQNFRIEATFGGEPVVIVGWVERSEELSGLWPVVVKLSKPGEPFVVARDALSGIGVPND</sequence>
<dbReference type="Proteomes" id="UP001500449">
    <property type="component" value="Unassembled WGS sequence"/>
</dbReference>